<sequence>MAYTVIIVGLCVIFAIVLSILNYYGDRKTSPWYVKLSVIIGWFVSFSIILVLPLDITSSIYRNLTDEEKQNTKPPIGYQSEEFFTIFWNIVYWISYVLTWLALPLLSGYILSGHFTPLKKFKDSIYQNILFYGVLGGIGVIFVIYIAIARQMTGKALIAFLMAMSNAWGLLLCIVFLGYGLVDIPRLFWRQSDLTWIQSYYQFKAPKLKDDSLNASEELQKVVRDIFKISNSSSFTSQNPLRNYLEKLIELCPITNDDANNNYDNDSNFNEHSVTLDDLATLNYRLKNAILANKRCDEEYKELINKALHVEDILNYKDSPNRMVELPFIASNPNSWFSKLKYKLAWLWYFKIRPYIYLTISIILIILSISIIWSEVTFQLSDSNISLFYIYLKYSRFVSYIFFELVIVVLLIYMCLCTYTSLFKLQLFQYYHLFPHHHTDDNSLVFCAAYLCRLIFPLCYNFLNLTDNSQTAFSKIMGKMDLVPLLGKEFNGYVPIMMVIFTFITFFNIHGKLLKYFGIDSHFGIDHFSITNDNDQDEIQDGKYLIEQARHSQERNHNSNLNFKYESINYSNFNLRNSVNKSSTTNKNNNNNNNNNKDNNNNNSNQYDKPNTYRQDSNDSTNTNNNQNSAFDYPFHFKSQNQNYPYAAPSSTEYNQRFGSSYSPSNGSTIYSPSVGGGHSSNATINPQTFYSLSGTSASKTNPTPSYHHTSVFNVFHPSSKSKNSNNNNNKNKSKKKFGFNINTNINDFYNNYPSLLAGGNNGNGSSSNDNRITGINPLKISSPTSTGGATTSSSRKFGYNPNTGINGPRLTPTFSTSPSTIPNSKSKTRMFGVNYTLNG</sequence>
<feature type="region of interest" description="Disordered" evidence="6">
    <location>
        <begin position="576"/>
        <end position="633"/>
    </location>
</feature>
<evidence type="ECO:0000256" key="7">
    <source>
        <dbReference type="SAM" id="Phobius"/>
    </source>
</evidence>
<proteinExistence type="inferred from homology"/>
<feature type="transmembrane region" description="Helical" evidence="7">
    <location>
        <begin position="397"/>
        <end position="422"/>
    </location>
</feature>
<feature type="transmembrane region" description="Helical" evidence="7">
    <location>
        <begin position="90"/>
        <end position="109"/>
    </location>
</feature>
<feature type="transmembrane region" description="Helical" evidence="7">
    <location>
        <begin position="6"/>
        <end position="25"/>
    </location>
</feature>
<gene>
    <name evidence="8" type="ORF">LY90DRAFT_673600</name>
</gene>
<evidence type="ECO:0000256" key="3">
    <source>
        <dbReference type="ARBA" id="ARBA00022692"/>
    </source>
</evidence>
<reference evidence="8 9" key="1">
    <citation type="submission" date="2016-08" db="EMBL/GenBank/DDBJ databases">
        <title>A Parts List for Fungal Cellulosomes Revealed by Comparative Genomics.</title>
        <authorList>
            <consortium name="DOE Joint Genome Institute"/>
            <person name="Haitjema C.H."/>
            <person name="Gilmore S.P."/>
            <person name="Henske J.K."/>
            <person name="Solomon K.V."/>
            <person name="De Groot R."/>
            <person name="Kuo A."/>
            <person name="Mondo S.J."/>
            <person name="Salamov A.A."/>
            <person name="Labutti K."/>
            <person name="Zhao Z."/>
            <person name="Chiniquy J."/>
            <person name="Barry K."/>
            <person name="Brewer H.M."/>
            <person name="Purvine S.O."/>
            <person name="Wright A.T."/>
            <person name="Boxma B."/>
            <person name="Van Alen T."/>
            <person name="Hackstein J.H."/>
            <person name="Baker S.E."/>
            <person name="Grigoriev I.V."/>
            <person name="O'Malley M.A."/>
        </authorList>
    </citation>
    <scope>NUCLEOTIDE SEQUENCE [LARGE SCALE GENOMIC DNA]</scope>
    <source>
        <strain evidence="8 9">G1</strain>
    </source>
</reference>
<evidence type="ECO:0000256" key="1">
    <source>
        <dbReference type="ARBA" id="ARBA00004141"/>
    </source>
</evidence>
<dbReference type="PANTHER" id="PTHR21355">
    <property type="entry name" value="G-PROTEIN COUPLED RECEPTOR-ASSOCIATED PROTEIN LMBRD2"/>
    <property type="match status" value="1"/>
</dbReference>
<dbReference type="OrthoDB" id="203099at2759"/>
<feature type="compositionally biased region" description="Polar residues" evidence="6">
    <location>
        <begin position="696"/>
        <end position="713"/>
    </location>
</feature>
<dbReference type="Pfam" id="PF04791">
    <property type="entry name" value="LMBR1"/>
    <property type="match status" value="1"/>
</dbReference>
<evidence type="ECO:0000256" key="2">
    <source>
        <dbReference type="ARBA" id="ARBA00010487"/>
    </source>
</evidence>
<feature type="compositionally biased region" description="Low complexity" evidence="6">
    <location>
        <begin position="719"/>
        <end position="731"/>
    </location>
</feature>
<accession>A0A1Y2BAL4</accession>
<feature type="compositionally biased region" description="Low complexity" evidence="6">
    <location>
        <begin position="782"/>
        <end position="795"/>
    </location>
</feature>
<comment type="caution">
    <text evidence="8">The sequence shown here is derived from an EMBL/GenBank/DDBJ whole genome shotgun (WGS) entry which is preliminary data.</text>
</comment>
<feature type="transmembrane region" description="Helical" evidence="7">
    <location>
        <begin position="443"/>
        <end position="463"/>
    </location>
</feature>
<feature type="transmembrane region" description="Helical" evidence="7">
    <location>
        <begin position="156"/>
        <end position="182"/>
    </location>
</feature>
<evidence type="ECO:0000256" key="4">
    <source>
        <dbReference type="ARBA" id="ARBA00022989"/>
    </source>
</evidence>
<feature type="region of interest" description="Disordered" evidence="6">
    <location>
        <begin position="696"/>
        <end position="738"/>
    </location>
</feature>
<feature type="compositionally biased region" description="Low complexity" evidence="6">
    <location>
        <begin position="577"/>
        <end position="605"/>
    </location>
</feature>
<dbReference type="InterPro" id="IPR051584">
    <property type="entry name" value="GPCR-associated_LMBR1"/>
</dbReference>
<evidence type="ECO:0000256" key="6">
    <source>
        <dbReference type="SAM" id="MobiDB-lite"/>
    </source>
</evidence>
<dbReference type="InterPro" id="IPR006876">
    <property type="entry name" value="LMBR1-like_membr_prot"/>
</dbReference>
<comment type="similarity">
    <text evidence="2">Belongs to the LIMR family.</text>
</comment>
<keyword evidence="9" id="KW-1185">Reference proteome</keyword>
<protein>
    <submittedName>
        <fullName evidence="8">LMBR1-domain-containing protein</fullName>
    </submittedName>
</protein>
<feature type="region of interest" description="Disordered" evidence="6">
    <location>
        <begin position="761"/>
        <end position="827"/>
    </location>
</feature>
<feature type="compositionally biased region" description="Low complexity" evidence="6">
    <location>
        <begin position="809"/>
        <end position="825"/>
    </location>
</feature>
<feature type="transmembrane region" description="Helical" evidence="7">
    <location>
        <begin position="32"/>
        <end position="54"/>
    </location>
</feature>
<dbReference type="EMBL" id="MCOG01000167">
    <property type="protein sequence ID" value="ORY31888.1"/>
    <property type="molecule type" value="Genomic_DNA"/>
</dbReference>
<evidence type="ECO:0000313" key="8">
    <source>
        <dbReference type="EMBL" id="ORY31888.1"/>
    </source>
</evidence>
<organism evidence="8 9">
    <name type="scientific">Neocallimastix californiae</name>
    <dbReference type="NCBI Taxonomy" id="1754190"/>
    <lineage>
        <taxon>Eukaryota</taxon>
        <taxon>Fungi</taxon>
        <taxon>Fungi incertae sedis</taxon>
        <taxon>Chytridiomycota</taxon>
        <taxon>Chytridiomycota incertae sedis</taxon>
        <taxon>Neocallimastigomycetes</taxon>
        <taxon>Neocallimastigales</taxon>
        <taxon>Neocallimastigaceae</taxon>
        <taxon>Neocallimastix</taxon>
    </lineage>
</organism>
<dbReference type="PANTHER" id="PTHR21355:SF0">
    <property type="entry name" value="G-PROTEIN COUPLED RECEPTOR-ASSOCIATED PROTEIN LMBRD2"/>
    <property type="match status" value="1"/>
</dbReference>
<evidence type="ECO:0000256" key="5">
    <source>
        <dbReference type="ARBA" id="ARBA00023136"/>
    </source>
</evidence>
<keyword evidence="3 7" id="KW-0812">Transmembrane</keyword>
<feature type="transmembrane region" description="Helical" evidence="7">
    <location>
        <begin position="490"/>
        <end position="509"/>
    </location>
</feature>
<feature type="compositionally biased region" description="Low complexity" evidence="6">
    <location>
        <begin position="618"/>
        <end position="628"/>
    </location>
</feature>
<comment type="subcellular location">
    <subcellularLocation>
        <location evidence="1">Membrane</location>
        <topology evidence="1">Multi-pass membrane protein</topology>
    </subcellularLocation>
</comment>
<feature type="transmembrane region" description="Helical" evidence="7">
    <location>
        <begin position="129"/>
        <end position="150"/>
    </location>
</feature>
<dbReference type="Proteomes" id="UP000193920">
    <property type="component" value="Unassembled WGS sequence"/>
</dbReference>
<keyword evidence="5 7" id="KW-0472">Membrane</keyword>
<name>A0A1Y2BAL4_9FUNG</name>
<dbReference type="AlphaFoldDB" id="A0A1Y2BAL4"/>
<evidence type="ECO:0000313" key="9">
    <source>
        <dbReference type="Proteomes" id="UP000193920"/>
    </source>
</evidence>
<dbReference type="GO" id="GO:0016020">
    <property type="term" value="C:membrane"/>
    <property type="evidence" value="ECO:0007669"/>
    <property type="project" value="UniProtKB-SubCell"/>
</dbReference>
<dbReference type="STRING" id="1754190.A0A1Y2BAL4"/>
<feature type="transmembrane region" description="Helical" evidence="7">
    <location>
        <begin position="355"/>
        <end position="373"/>
    </location>
</feature>
<keyword evidence="4 7" id="KW-1133">Transmembrane helix</keyword>